<proteinExistence type="predicted"/>
<dbReference type="PROSITE" id="PS50075">
    <property type="entry name" value="CARRIER"/>
    <property type="match status" value="1"/>
</dbReference>
<evidence type="ECO:0000313" key="3">
    <source>
        <dbReference type="Proteomes" id="UP000236724"/>
    </source>
</evidence>
<dbReference type="RefSeq" id="WP_177428488.1">
    <property type="nucleotide sequence ID" value="NZ_FMSV02000510.1"/>
</dbReference>
<evidence type="ECO:0000313" key="2">
    <source>
        <dbReference type="EMBL" id="SEH06864.1"/>
    </source>
</evidence>
<organism evidence="2 3">
    <name type="scientific">Candidatus Venteria ishoeyi</name>
    <dbReference type="NCBI Taxonomy" id="1899563"/>
    <lineage>
        <taxon>Bacteria</taxon>
        <taxon>Pseudomonadati</taxon>
        <taxon>Pseudomonadota</taxon>
        <taxon>Gammaproteobacteria</taxon>
        <taxon>Thiotrichales</taxon>
        <taxon>Thiotrichaceae</taxon>
        <taxon>Venteria</taxon>
    </lineage>
</organism>
<dbReference type="Gene3D" id="1.10.1200.10">
    <property type="entry name" value="ACP-like"/>
    <property type="match status" value="1"/>
</dbReference>
<dbReference type="SUPFAM" id="SSF47336">
    <property type="entry name" value="ACP-like"/>
    <property type="match status" value="1"/>
</dbReference>
<accession>A0A1H6FCV2</accession>
<dbReference type="AlphaFoldDB" id="A0A1H6FCV2"/>
<evidence type="ECO:0000259" key="1">
    <source>
        <dbReference type="PROSITE" id="PS50075"/>
    </source>
</evidence>
<dbReference type="InterPro" id="IPR009081">
    <property type="entry name" value="PP-bd_ACP"/>
</dbReference>
<dbReference type="Proteomes" id="UP000236724">
    <property type="component" value="Unassembled WGS sequence"/>
</dbReference>
<sequence>MSFNQTEIQTQVNQILASFIQKATGWEGELDPETSLINGGLIDSLSLVNVVVALQQNFSIEIGIPEITLENFDTLNAIYQMIENKLGVGCAVCEFSFF</sequence>
<gene>
    <name evidence="2" type="ORF">MBHS_02730</name>
</gene>
<keyword evidence="3" id="KW-1185">Reference proteome</keyword>
<name>A0A1H6FCV2_9GAMM</name>
<dbReference type="Pfam" id="PF00550">
    <property type="entry name" value="PP-binding"/>
    <property type="match status" value="1"/>
</dbReference>
<reference evidence="2 3" key="1">
    <citation type="submission" date="2016-10" db="EMBL/GenBank/DDBJ databases">
        <authorList>
            <person name="de Groot N.N."/>
        </authorList>
    </citation>
    <scope>NUCLEOTIDE SEQUENCE [LARGE SCALE GENOMIC DNA]</scope>
    <source>
        <strain evidence="2">MBHS1</strain>
    </source>
</reference>
<protein>
    <submittedName>
        <fullName evidence="2">Aminoacyl carrier protein 2</fullName>
    </submittedName>
</protein>
<dbReference type="EMBL" id="FMSV02000510">
    <property type="protein sequence ID" value="SEH06864.1"/>
    <property type="molecule type" value="Genomic_DNA"/>
</dbReference>
<dbReference type="InterPro" id="IPR036736">
    <property type="entry name" value="ACP-like_sf"/>
</dbReference>
<feature type="domain" description="Carrier" evidence="1">
    <location>
        <begin position="7"/>
        <end position="86"/>
    </location>
</feature>